<evidence type="ECO:0000313" key="4">
    <source>
        <dbReference type="Proteomes" id="UP000199699"/>
    </source>
</evidence>
<gene>
    <name evidence="3" type="ORF">GA0070616_4419</name>
</gene>
<reference evidence="3 4" key="1">
    <citation type="submission" date="2016-06" db="EMBL/GenBank/DDBJ databases">
        <authorList>
            <person name="Kjaerup R.B."/>
            <person name="Dalgaard T.S."/>
            <person name="Juul-Madsen H.R."/>
        </authorList>
    </citation>
    <scope>NUCLEOTIDE SEQUENCE [LARGE SCALE GENOMIC DNA]</scope>
    <source>
        <strain evidence="3 4">DSM 43818</strain>
    </source>
</reference>
<feature type="compositionally biased region" description="Basic residues" evidence="1">
    <location>
        <begin position="217"/>
        <end position="230"/>
    </location>
</feature>
<feature type="compositionally biased region" description="Basic and acidic residues" evidence="1">
    <location>
        <begin position="201"/>
        <end position="215"/>
    </location>
</feature>
<evidence type="ECO:0000259" key="2">
    <source>
        <dbReference type="Pfam" id="PF00501"/>
    </source>
</evidence>
<feature type="region of interest" description="Disordered" evidence="1">
    <location>
        <begin position="177"/>
        <end position="245"/>
    </location>
</feature>
<dbReference type="Gene3D" id="3.40.50.12780">
    <property type="entry name" value="N-terminal domain of ligase-like"/>
    <property type="match status" value="1"/>
</dbReference>
<evidence type="ECO:0000313" key="3">
    <source>
        <dbReference type="EMBL" id="SCL32260.1"/>
    </source>
</evidence>
<keyword evidence="4" id="KW-1185">Reference proteome</keyword>
<name>A0A1C6SS26_9ACTN</name>
<dbReference type="InterPro" id="IPR000873">
    <property type="entry name" value="AMP-dep_synth/lig_dom"/>
</dbReference>
<protein>
    <submittedName>
        <fullName evidence="3">AMP-binding enzyme</fullName>
    </submittedName>
</protein>
<dbReference type="InterPro" id="IPR042099">
    <property type="entry name" value="ANL_N_sf"/>
</dbReference>
<evidence type="ECO:0000256" key="1">
    <source>
        <dbReference type="SAM" id="MobiDB-lite"/>
    </source>
</evidence>
<dbReference type="EMBL" id="FMHT01000003">
    <property type="protein sequence ID" value="SCL32260.1"/>
    <property type="molecule type" value="Genomic_DNA"/>
</dbReference>
<dbReference type="RefSeq" id="WP_175440161.1">
    <property type="nucleotide sequence ID" value="NZ_FMHT01000003.1"/>
</dbReference>
<feature type="domain" description="AMP-dependent synthetase/ligase" evidence="2">
    <location>
        <begin position="18"/>
        <end position="178"/>
    </location>
</feature>
<accession>A0A1C6SS26</accession>
<dbReference type="STRING" id="145857.GA0070616_4419"/>
<feature type="compositionally biased region" description="Basic and acidic residues" evidence="1">
    <location>
        <begin position="179"/>
        <end position="193"/>
    </location>
</feature>
<dbReference type="Proteomes" id="UP000199699">
    <property type="component" value="Unassembled WGS sequence"/>
</dbReference>
<dbReference type="AlphaFoldDB" id="A0A1C6SS26"/>
<dbReference type="SUPFAM" id="SSF56801">
    <property type="entry name" value="Acetyl-CoA synthetase-like"/>
    <property type="match status" value="1"/>
</dbReference>
<dbReference type="Pfam" id="PF00501">
    <property type="entry name" value="AMP-binding"/>
    <property type="match status" value="1"/>
</dbReference>
<sequence>MPHPEHHVRQILATLHSDPGSTALISRGEPVHAGVLASAVETAAPVMHRHGIGPGSLVAVLTDPNTAADLRLRWAANLLGATVVHIRGVNAVNPDEELPLTVQREILTSTRPAMLAVDTANVERARQLCEPLAEAPLVAVLWAAGDTVDLTAADALDPAAVREGDIAVVTFTSGSTGRAEGRELEFPGQERDGAGTGGARSEGHPADHRTADALRRIVGRRHRRHRRPRRAASWLRRGGGTDSHR</sequence>
<proteinExistence type="predicted"/>
<organism evidence="3 4">
    <name type="scientific">Micromonospora nigra</name>
    <dbReference type="NCBI Taxonomy" id="145857"/>
    <lineage>
        <taxon>Bacteria</taxon>
        <taxon>Bacillati</taxon>
        <taxon>Actinomycetota</taxon>
        <taxon>Actinomycetes</taxon>
        <taxon>Micromonosporales</taxon>
        <taxon>Micromonosporaceae</taxon>
        <taxon>Micromonospora</taxon>
    </lineage>
</organism>